<feature type="compositionally biased region" description="Basic and acidic residues" evidence="10">
    <location>
        <begin position="623"/>
        <end position="632"/>
    </location>
</feature>
<dbReference type="PROSITE" id="PS00107">
    <property type="entry name" value="PROTEIN_KINASE_ATP"/>
    <property type="match status" value="1"/>
</dbReference>
<feature type="domain" description="Protein kinase" evidence="11">
    <location>
        <begin position="378"/>
        <end position="696"/>
    </location>
</feature>
<evidence type="ECO:0000256" key="1">
    <source>
        <dbReference type="ARBA" id="ARBA00012513"/>
    </source>
</evidence>
<evidence type="ECO:0000313" key="12">
    <source>
        <dbReference type="EMBL" id="KAK5952027.1"/>
    </source>
</evidence>
<feature type="compositionally biased region" description="Low complexity" evidence="10">
    <location>
        <begin position="330"/>
        <end position="343"/>
    </location>
</feature>
<dbReference type="SMART" id="SM00220">
    <property type="entry name" value="S_TKc"/>
    <property type="match status" value="1"/>
</dbReference>
<keyword evidence="4 9" id="KW-0547">Nucleotide-binding</keyword>
<evidence type="ECO:0000259" key="11">
    <source>
        <dbReference type="PROSITE" id="PS50011"/>
    </source>
</evidence>
<evidence type="ECO:0000256" key="6">
    <source>
        <dbReference type="ARBA" id="ARBA00022840"/>
    </source>
</evidence>
<feature type="compositionally biased region" description="Polar residues" evidence="10">
    <location>
        <begin position="128"/>
        <end position="142"/>
    </location>
</feature>
<dbReference type="SUPFAM" id="SSF56112">
    <property type="entry name" value="Protein kinase-like (PK-like)"/>
    <property type="match status" value="1"/>
</dbReference>
<feature type="compositionally biased region" description="Polar residues" evidence="10">
    <location>
        <begin position="217"/>
        <end position="228"/>
    </location>
</feature>
<dbReference type="InterPro" id="IPR011009">
    <property type="entry name" value="Kinase-like_dom_sf"/>
</dbReference>
<dbReference type="Pfam" id="PF00069">
    <property type="entry name" value="Pkinase"/>
    <property type="match status" value="1"/>
</dbReference>
<feature type="region of interest" description="Disordered" evidence="10">
    <location>
        <begin position="708"/>
        <end position="732"/>
    </location>
</feature>
<dbReference type="PROSITE" id="PS00108">
    <property type="entry name" value="PROTEIN_KINASE_ST"/>
    <property type="match status" value="1"/>
</dbReference>
<feature type="compositionally biased region" description="Basic and acidic residues" evidence="10">
    <location>
        <begin position="267"/>
        <end position="310"/>
    </location>
</feature>
<dbReference type="GO" id="GO:0004674">
    <property type="term" value="F:protein serine/threonine kinase activity"/>
    <property type="evidence" value="ECO:0007669"/>
    <property type="project" value="UniProtKB-KW"/>
</dbReference>
<evidence type="ECO:0000256" key="7">
    <source>
        <dbReference type="ARBA" id="ARBA00047899"/>
    </source>
</evidence>
<feature type="compositionally biased region" description="Polar residues" evidence="10">
    <location>
        <begin position="25"/>
        <end position="34"/>
    </location>
</feature>
<evidence type="ECO:0000256" key="8">
    <source>
        <dbReference type="ARBA" id="ARBA00048679"/>
    </source>
</evidence>
<name>A0AAN8ILA2_9EURO</name>
<evidence type="ECO:0000256" key="5">
    <source>
        <dbReference type="ARBA" id="ARBA00022777"/>
    </source>
</evidence>
<dbReference type="EMBL" id="JAKLMC020000017">
    <property type="protein sequence ID" value="KAK5952027.1"/>
    <property type="molecule type" value="Genomic_DNA"/>
</dbReference>
<dbReference type="InterPro" id="IPR008271">
    <property type="entry name" value="Ser/Thr_kinase_AS"/>
</dbReference>
<keyword evidence="13" id="KW-1185">Reference proteome</keyword>
<feature type="compositionally biased region" description="Basic and acidic residues" evidence="10">
    <location>
        <begin position="185"/>
        <end position="196"/>
    </location>
</feature>
<dbReference type="Gene3D" id="1.10.510.10">
    <property type="entry name" value="Transferase(Phosphotransferase) domain 1"/>
    <property type="match status" value="2"/>
</dbReference>
<dbReference type="PROSITE" id="PS50011">
    <property type="entry name" value="PROTEIN_KINASE_DOM"/>
    <property type="match status" value="1"/>
</dbReference>
<organism evidence="12 13">
    <name type="scientific">Knufia fluminis</name>
    <dbReference type="NCBI Taxonomy" id="191047"/>
    <lineage>
        <taxon>Eukaryota</taxon>
        <taxon>Fungi</taxon>
        <taxon>Dikarya</taxon>
        <taxon>Ascomycota</taxon>
        <taxon>Pezizomycotina</taxon>
        <taxon>Eurotiomycetes</taxon>
        <taxon>Chaetothyriomycetidae</taxon>
        <taxon>Chaetothyriales</taxon>
        <taxon>Trichomeriaceae</taxon>
        <taxon>Knufia</taxon>
    </lineage>
</organism>
<reference evidence="12 13" key="1">
    <citation type="submission" date="2022-12" db="EMBL/GenBank/DDBJ databases">
        <title>Genomic features and morphological characterization of a novel Knufia sp. strain isolated from spacecraft assembly facility.</title>
        <authorList>
            <person name="Teixeira M."/>
            <person name="Chander A.M."/>
            <person name="Stajich J.E."/>
            <person name="Venkateswaran K."/>
        </authorList>
    </citation>
    <scope>NUCLEOTIDE SEQUENCE [LARGE SCALE GENOMIC DNA]</scope>
    <source>
        <strain evidence="12 13">FJI-L2-BK-P2</strain>
    </source>
</reference>
<feature type="compositionally biased region" description="Basic and acidic residues" evidence="10">
    <location>
        <begin position="708"/>
        <end position="719"/>
    </location>
</feature>
<feature type="region of interest" description="Disordered" evidence="10">
    <location>
        <begin position="597"/>
        <end position="651"/>
    </location>
</feature>
<feature type="compositionally biased region" description="Polar residues" evidence="10">
    <location>
        <begin position="175"/>
        <end position="184"/>
    </location>
</feature>
<dbReference type="InterPro" id="IPR000719">
    <property type="entry name" value="Prot_kinase_dom"/>
</dbReference>
<evidence type="ECO:0000256" key="3">
    <source>
        <dbReference type="ARBA" id="ARBA00022679"/>
    </source>
</evidence>
<comment type="caution">
    <text evidence="12">The sequence shown here is derived from an EMBL/GenBank/DDBJ whole genome shotgun (WGS) entry which is preliminary data.</text>
</comment>
<dbReference type="PANTHER" id="PTHR24343:SF137">
    <property type="entry name" value="SERINE_THREONINE-PROTEIN KINASE HRK1"/>
    <property type="match status" value="1"/>
</dbReference>
<evidence type="ECO:0000313" key="13">
    <source>
        <dbReference type="Proteomes" id="UP001316803"/>
    </source>
</evidence>
<evidence type="ECO:0000256" key="4">
    <source>
        <dbReference type="ARBA" id="ARBA00022741"/>
    </source>
</evidence>
<feature type="compositionally biased region" description="Basic and acidic residues" evidence="10">
    <location>
        <begin position="41"/>
        <end position="55"/>
    </location>
</feature>
<feature type="compositionally biased region" description="Basic residues" evidence="10">
    <location>
        <begin position="311"/>
        <end position="320"/>
    </location>
</feature>
<dbReference type="FunFam" id="1.10.510.10:FF:000595">
    <property type="entry name" value="Protein kinase, putative (AFU_orthologue AFUA_5G11840)"/>
    <property type="match status" value="1"/>
</dbReference>
<dbReference type="EC" id="2.7.11.1" evidence="1"/>
<comment type="catalytic activity">
    <reaction evidence="8">
        <text>L-seryl-[protein] + ATP = O-phospho-L-seryl-[protein] + ADP + H(+)</text>
        <dbReference type="Rhea" id="RHEA:17989"/>
        <dbReference type="Rhea" id="RHEA-COMP:9863"/>
        <dbReference type="Rhea" id="RHEA-COMP:11604"/>
        <dbReference type="ChEBI" id="CHEBI:15378"/>
        <dbReference type="ChEBI" id="CHEBI:29999"/>
        <dbReference type="ChEBI" id="CHEBI:30616"/>
        <dbReference type="ChEBI" id="CHEBI:83421"/>
        <dbReference type="ChEBI" id="CHEBI:456216"/>
        <dbReference type="EC" id="2.7.11.1"/>
    </reaction>
</comment>
<evidence type="ECO:0000256" key="2">
    <source>
        <dbReference type="ARBA" id="ARBA00022527"/>
    </source>
</evidence>
<proteinExistence type="predicted"/>
<comment type="catalytic activity">
    <reaction evidence="7">
        <text>L-threonyl-[protein] + ATP = O-phospho-L-threonyl-[protein] + ADP + H(+)</text>
        <dbReference type="Rhea" id="RHEA:46608"/>
        <dbReference type="Rhea" id="RHEA-COMP:11060"/>
        <dbReference type="Rhea" id="RHEA-COMP:11605"/>
        <dbReference type="ChEBI" id="CHEBI:15378"/>
        <dbReference type="ChEBI" id="CHEBI:30013"/>
        <dbReference type="ChEBI" id="CHEBI:30616"/>
        <dbReference type="ChEBI" id="CHEBI:61977"/>
        <dbReference type="ChEBI" id="CHEBI:456216"/>
        <dbReference type="EC" id="2.7.11.1"/>
    </reaction>
</comment>
<accession>A0AAN8ILA2</accession>
<feature type="binding site" evidence="9">
    <location>
        <position position="407"/>
    </location>
    <ligand>
        <name>ATP</name>
        <dbReference type="ChEBI" id="CHEBI:30616"/>
    </ligand>
</feature>
<feature type="compositionally biased region" description="Polar residues" evidence="10">
    <location>
        <begin position="344"/>
        <end position="357"/>
    </location>
</feature>
<keyword evidence="2" id="KW-0723">Serine/threonine-protein kinase</keyword>
<gene>
    <name evidence="12" type="primary">NPR1</name>
    <name evidence="12" type="ORF">OHC33_006913</name>
</gene>
<feature type="region of interest" description="Disordered" evidence="10">
    <location>
        <begin position="1"/>
        <end position="371"/>
    </location>
</feature>
<evidence type="ECO:0000256" key="9">
    <source>
        <dbReference type="PROSITE-ProRule" id="PRU10141"/>
    </source>
</evidence>
<dbReference type="AlphaFoldDB" id="A0AAN8ILA2"/>
<sequence length="732" mass="80553">MTSKLSAMFLPGDDSSKNTGKGVGQNESTDNSNVRFADGVEEIRPEPSADTRDVKSAQANAELEEMTPEAREEIRRLAMSQQKSRMQEQRAAHFAYDTFSLPASRVASRDSDPSSTPRSATRTGHHGSLSSAVQSPPLTPSGSKEGRAEGTGHLKPGSITPQTSPQPRQRERELSQQISPTQLPSDKEKQEEERRKTVPKFTIEPSESESPSESPVATPQSGAQTPRSVSPHKPQVRLEPRHFGSTGRNSIAPAIAAAAERLPQSATEDKRSSIFGSKKDPYGHLGPEDRKNSGSGMGEKKHGSMSELKRFFRLGHKHKDKDKDKHESSKLGSSSGTSSQPASRKSSAVPSGTKTPPHQAPPSNVPFSDDHSLEAKYGKFGKVLGSGAGGSVRLLRRGSDGVTFAVKQFRERHSWETEKDYAKKVTAEFCIGSTLHHGNIIETMDIIQENHRWFEVMEYAPYDLFATVMTGKMGREEIACSFLQIVNGVSYLHSMGLAHRDLKLDNVVISEHGIMKLIDFGSATVFRYPFENDIVYASGIVGSDPYLAPEVYDERKYDPTATDIWSLAIIFCCMTLRRFPWKQPRVIDNSYKLFVSPPTPGTPVPDSKPRKHGQLQTPISPNMEHDSRERLSSVDAGDSRPGTANSGADANKEVIRGPWRLLRILPRESRHIIGRMLKVDPTERATMDEVLEDDWVLSSKVCYQDESGNVHRADNHPHVLEAGSGGPPPAKV</sequence>
<dbReference type="PANTHER" id="PTHR24343">
    <property type="entry name" value="SERINE/THREONINE KINASE"/>
    <property type="match status" value="1"/>
</dbReference>
<dbReference type="InterPro" id="IPR017441">
    <property type="entry name" value="Protein_kinase_ATP_BS"/>
</dbReference>
<keyword evidence="3" id="KW-0808">Transferase</keyword>
<feature type="compositionally biased region" description="Low complexity" evidence="10">
    <location>
        <begin position="113"/>
        <end position="122"/>
    </location>
</feature>
<keyword evidence="5" id="KW-0418">Kinase</keyword>
<dbReference type="GO" id="GO:0005829">
    <property type="term" value="C:cytosol"/>
    <property type="evidence" value="ECO:0007669"/>
    <property type="project" value="TreeGrafter"/>
</dbReference>
<keyword evidence="6 9" id="KW-0067">ATP-binding</keyword>
<feature type="compositionally biased region" description="Low complexity" evidence="10">
    <location>
        <begin position="204"/>
        <end position="215"/>
    </location>
</feature>
<dbReference type="Proteomes" id="UP001316803">
    <property type="component" value="Unassembled WGS sequence"/>
</dbReference>
<protein>
    <recommendedName>
        <fullName evidence="1">non-specific serine/threonine protein kinase</fullName>
        <ecNumber evidence="1">2.7.11.1</ecNumber>
    </recommendedName>
</protein>
<dbReference type="GO" id="GO:0005524">
    <property type="term" value="F:ATP binding"/>
    <property type="evidence" value="ECO:0007669"/>
    <property type="project" value="UniProtKB-UniRule"/>
</dbReference>
<evidence type="ECO:0000256" key="10">
    <source>
        <dbReference type="SAM" id="MobiDB-lite"/>
    </source>
</evidence>